<keyword evidence="2" id="KW-1185">Reference proteome</keyword>
<feature type="region of interest" description="Disordered" evidence="1">
    <location>
        <begin position="282"/>
        <end position="322"/>
    </location>
</feature>
<feature type="region of interest" description="Disordered" evidence="1">
    <location>
        <begin position="153"/>
        <end position="175"/>
    </location>
</feature>
<reference evidence="3" key="1">
    <citation type="submission" date="2025-08" db="UniProtKB">
        <authorList>
            <consortium name="RefSeq"/>
        </authorList>
    </citation>
    <scope>IDENTIFICATION</scope>
</reference>
<dbReference type="Gene3D" id="1.25.40.10">
    <property type="entry name" value="Tetratricopeptide repeat domain"/>
    <property type="match status" value="1"/>
</dbReference>
<feature type="region of interest" description="Disordered" evidence="1">
    <location>
        <begin position="39"/>
        <end position="109"/>
    </location>
</feature>
<evidence type="ECO:0000313" key="3">
    <source>
        <dbReference type="RefSeq" id="XP_021806437.1"/>
    </source>
</evidence>
<protein>
    <submittedName>
        <fullName evidence="3">Uncharacterized protein LOC110750412</fullName>
    </submittedName>
</protein>
<evidence type="ECO:0000313" key="2">
    <source>
        <dbReference type="Proteomes" id="UP000515124"/>
    </source>
</evidence>
<feature type="compositionally biased region" description="Gly residues" evidence="1">
    <location>
        <begin position="153"/>
        <end position="171"/>
    </location>
</feature>
<dbReference type="KEGG" id="pavi:110750412"/>
<feature type="compositionally biased region" description="Acidic residues" evidence="1">
    <location>
        <begin position="282"/>
        <end position="291"/>
    </location>
</feature>
<dbReference type="GeneID" id="110750412"/>
<dbReference type="AlphaFoldDB" id="A0A6P5RV18"/>
<dbReference type="PANTHER" id="PTHR26312">
    <property type="entry name" value="TETRATRICOPEPTIDE REPEAT PROTEIN 5"/>
    <property type="match status" value="1"/>
</dbReference>
<organism evidence="2 3">
    <name type="scientific">Prunus avium</name>
    <name type="common">Cherry</name>
    <name type="synonym">Cerasus avium</name>
    <dbReference type="NCBI Taxonomy" id="42229"/>
    <lineage>
        <taxon>Eukaryota</taxon>
        <taxon>Viridiplantae</taxon>
        <taxon>Streptophyta</taxon>
        <taxon>Embryophyta</taxon>
        <taxon>Tracheophyta</taxon>
        <taxon>Spermatophyta</taxon>
        <taxon>Magnoliopsida</taxon>
        <taxon>eudicotyledons</taxon>
        <taxon>Gunneridae</taxon>
        <taxon>Pentapetalae</taxon>
        <taxon>rosids</taxon>
        <taxon>fabids</taxon>
        <taxon>Rosales</taxon>
        <taxon>Rosaceae</taxon>
        <taxon>Amygdaloideae</taxon>
        <taxon>Amygdaleae</taxon>
        <taxon>Prunus</taxon>
    </lineage>
</organism>
<gene>
    <name evidence="3" type="primary">LOC110750412</name>
</gene>
<feature type="compositionally biased region" description="Low complexity" evidence="1">
    <location>
        <begin position="39"/>
        <end position="49"/>
    </location>
</feature>
<dbReference type="InterPro" id="IPR011990">
    <property type="entry name" value="TPR-like_helical_dom_sf"/>
</dbReference>
<accession>A0A6P5RV18</accession>
<dbReference type="PANTHER" id="PTHR26312:SF215">
    <property type="entry name" value="TPR REPEAT PROTEIN"/>
    <property type="match status" value="1"/>
</dbReference>
<dbReference type="Proteomes" id="UP000515124">
    <property type="component" value="Unplaced"/>
</dbReference>
<sequence>MLLRSSSAPLLNSWLSHSKDFSPEPESLLTRTRSVSLSSFSSFHSPSIDSTKKTTTQILLEADIPSQPKPKKKNPIPLSLGKKSKTKAKNVEEQEEELKPSSISSSATQRLFSSSGLGVKLMEDEDSAVGKEDDGLQTLVLGGGAGSNGGKICGGGGSGKGPDGGDGGGSGFFESNNHGSGSTDAYYQKMIQADPGNCLLLGNYAKFLKEVRGDYAKAEEYCGRAILANPNDANVLSLYADIIWKTQKDAERAENYYDQAVKTSPDDCFVLASYAEFLWDAEEEEKEEEENQGVKHETEPSHTSSSNFFHGAPHHSPLTAAS</sequence>
<dbReference type="Gramene" id="Pav_sc0000183.1_g470.1.mk:mrna">
    <property type="protein sequence ID" value="Pav_sc0000183.1_g470.1.mk:mrna"/>
    <property type="gene ID" value="Pav_sc0000183.1_g470.1.mk"/>
</dbReference>
<name>A0A6P5RV18_PRUAV</name>
<dbReference type="SUPFAM" id="SSF48452">
    <property type="entry name" value="TPR-like"/>
    <property type="match status" value="1"/>
</dbReference>
<dbReference type="RefSeq" id="XP_021806437.1">
    <property type="nucleotide sequence ID" value="XM_021950745.1"/>
</dbReference>
<evidence type="ECO:0000256" key="1">
    <source>
        <dbReference type="SAM" id="MobiDB-lite"/>
    </source>
</evidence>
<proteinExistence type="predicted"/>